<dbReference type="CDD" id="cd00085">
    <property type="entry name" value="HNHc"/>
    <property type="match status" value="1"/>
</dbReference>
<sequence>MAEREFVSELACTLRVPQRTAQTLIAESRALTEDLPATREALQNGEITYRHAQVLIGQAWTVPDEAKAAFEASLLRSAGRLTAAKLKYNARKLRERLHPETITARHERSVADRATYFQAEADGMASLVLYDSVDRVQSAYDRVTTAALSLQGPDEPRTLTQLRTDVLTDLLIDGVTPSGLGKGIRATVNVTVPVLTLMGRSEEAGHLEGYGPIDPDTARRLASGAPSFTRLLVHPETGVVLSVGRTSYKVPKDLKRWLRIRDETCRFPGCNRAAAHSDLDHSLDWQFQGRTAHDNLAHLCPGCHSLKSETGWRLEHLGDGRLEWTSPTGRSFTSEPGTDLATDQPR</sequence>
<protein>
    <recommendedName>
        <fullName evidence="2">DUF222 domain-containing protein</fullName>
    </recommendedName>
</protein>
<name>A0A1G8Y4I4_9MICO</name>
<evidence type="ECO:0000256" key="1">
    <source>
        <dbReference type="SAM" id="MobiDB-lite"/>
    </source>
</evidence>
<dbReference type="Pfam" id="PF02720">
    <property type="entry name" value="DUF222"/>
    <property type="match status" value="1"/>
</dbReference>
<dbReference type="STRING" id="386301.SAMN05216282_10212"/>
<dbReference type="InterPro" id="IPR003615">
    <property type="entry name" value="HNH_nuc"/>
</dbReference>
<feature type="domain" description="DUF222" evidence="2">
    <location>
        <begin position="7"/>
        <end position="262"/>
    </location>
</feature>
<proteinExistence type="predicted"/>
<dbReference type="EMBL" id="FNFU01000002">
    <property type="protein sequence ID" value="SDJ97587.1"/>
    <property type="molecule type" value="Genomic_DNA"/>
</dbReference>
<evidence type="ECO:0000313" key="3">
    <source>
        <dbReference type="EMBL" id="SDJ97587.1"/>
    </source>
</evidence>
<keyword evidence="4" id="KW-1185">Reference proteome</keyword>
<gene>
    <name evidence="3" type="ORF">SAMN05216282_10212</name>
</gene>
<evidence type="ECO:0000313" key="4">
    <source>
        <dbReference type="Proteomes" id="UP000198701"/>
    </source>
</evidence>
<dbReference type="AlphaFoldDB" id="A0A1G8Y4I4"/>
<dbReference type="OrthoDB" id="3261064at2"/>
<dbReference type="Proteomes" id="UP000198701">
    <property type="component" value="Unassembled WGS sequence"/>
</dbReference>
<feature type="region of interest" description="Disordered" evidence="1">
    <location>
        <begin position="325"/>
        <end position="346"/>
    </location>
</feature>
<reference evidence="3 4" key="1">
    <citation type="submission" date="2016-10" db="EMBL/GenBank/DDBJ databases">
        <authorList>
            <person name="de Groot N.N."/>
        </authorList>
    </citation>
    <scope>NUCLEOTIDE SEQUENCE [LARGE SCALE GENOMIC DNA]</scope>
    <source>
        <strain evidence="3 4">CGMCC 1.5382</strain>
    </source>
</reference>
<organism evidence="3 4">
    <name type="scientific">Cryobacterium psychrotolerans</name>
    <dbReference type="NCBI Taxonomy" id="386301"/>
    <lineage>
        <taxon>Bacteria</taxon>
        <taxon>Bacillati</taxon>
        <taxon>Actinomycetota</taxon>
        <taxon>Actinomycetes</taxon>
        <taxon>Micrococcales</taxon>
        <taxon>Microbacteriaceae</taxon>
        <taxon>Cryobacterium</taxon>
    </lineage>
</organism>
<feature type="compositionally biased region" description="Polar residues" evidence="1">
    <location>
        <begin position="325"/>
        <end position="336"/>
    </location>
</feature>
<accession>A0A1G8Y4I4</accession>
<dbReference type="InterPro" id="IPR003870">
    <property type="entry name" value="DUF222"/>
</dbReference>
<evidence type="ECO:0000259" key="2">
    <source>
        <dbReference type="Pfam" id="PF02720"/>
    </source>
</evidence>